<dbReference type="InterPro" id="IPR013549">
    <property type="entry name" value="DUF1731"/>
</dbReference>
<accession>A0A1M6LAQ1</accession>
<dbReference type="STRING" id="1121393.SAMN02745216_02082"/>
<organism evidence="4 5">
    <name type="scientific">Desulfatibacillum alkenivorans DSM 16219</name>
    <dbReference type="NCBI Taxonomy" id="1121393"/>
    <lineage>
        <taxon>Bacteria</taxon>
        <taxon>Pseudomonadati</taxon>
        <taxon>Thermodesulfobacteriota</taxon>
        <taxon>Desulfobacteria</taxon>
        <taxon>Desulfobacterales</taxon>
        <taxon>Desulfatibacillaceae</taxon>
        <taxon>Desulfatibacillum</taxon>
    </lineage>
</organism>
<dbReference type="RefSeq" id="WP_073475520.1">
    <property type="nucleotide sequence ID" value="NZ_FQZU01000010.1"/>
</dbReference>
<proteinExistence type="inferred from homology"/>
<evidence type="ECO:0000256" key="1">
    <source>
        <dbReference type="ARBA" id="ARBA00009353"/>
    </source>
</evidence>
<dbReference type="EMBL" id="FQZU01000010">
    <property type="protein sequence ID" value="SHJ68235.1"/>
    <property type="molecule type" value="Genomic_DNA"/>
</dbReference>
<feature type="domain" description="DUF1731" evidence="3">
    <location>
        <begin position="251"/>
        <end position="297"/>
    </location>
</feature>
<evidence type="ECO:0000259" key="3">
    <source>
        <dbReference type="Pfam" id="PF08338"/>
    </source>
</evidence>
<evidence type="ECO:0000313" key="4">
    <source>
        <dbReference type="EMBL" id="SHJ68235.1"/>
    </source>
</evidence>
<keyword evidence="5" id="KW-1185">Reference proteome</keyword>
<feature type="domain" description="NAD-dependent epimerase/dehydratase" evidence="2">
    <location>
        <begin position="3"/>
        <end position="217"/>
    </location>
</feature>
<reference evidence="5" key="1">
    <citation type="submission" date="2016-11" db="EMBL/GenBank/DDBJ databases">
        <authorList>
            <person name="Varghese N."/>
            <person name="Submissions S."/>
        </authorList>
    </citation>
    <scope>NUCLEOTIDE SEQUENCE [LARGE SCALE GENOMIC DNA]</scope>
    <source>
        <strain evidence="5">DSM 16219</strain>
    </source>
</reference>
<evidence type="ECO:0000313" key="5">
    <source>
        <dbReference type="Proteomes" id="UP000183994"/>
    </source>
</evidence>
<comment type="similarity">
    <text evidence="1">Belongs to the NAD(P)-dependent epimerase/dehydratase family. SDR39U1 subfamily.</text>
</comment>
<evidence type="ECO:0008006" key="6">
    <source>
        <dbReference type="Google" id="ProtNLM"/>
    </source>
</evidence>
<protein>
    <recommendedName>
        <fullName evidence="6">TIGR01777 family protein</fullName>
    </recommendedName>
</protein>
<dbReference type="Proteomes" id="UP000183994">
    <property type="component" value="Unassembled WGS sequence"/>
</dbReference>
<dbReference type="Gene3D" id="3.40.50.720">
    <property type="entry name" value="NAD(P)-binding Rossmann-like Domain"/>
    <property type="match status" value="1"/>
</dbReference>
<dbReference type="OrthoDB" id="5292533at2"/>
<dbReference type="AlphaFoldDB" id="A0A1M6LAQ1"/>
<evidence type="ECO:0000259" key="2">
    <source>
        <dbReference type="Pfam" id="PF01370"/>
    </source>
</evidence>
<dbReference type="SUPFAM" id="SSF51735">
    <property type="entry name" value="NAD(P)-binding Rossmann-fold domains"/>
    <property type="match status" value="1"/>
</dbReference>
<sequence>MKVFIVGGTGFVGTLLSRKLLEKGHYVTAMARGRGKGRIEHDKYHYVSADAQEPGSWQQALHDHDAVVNLAGVTIFRRWNPQYKQDILDSRILTTRRVVEALPENPSFTFINTSAAGYYGFTGDEELTEDSPPGDDFLSLVCQDWEAEAAKAEAKKVRRLITRFGVVMQAHGGALEQMIPPFKFGLGGPLGSGKQWFSWIHANDLTSAFVFLLENKELEGVFNFTAPNPVTNKGMAKALGKALRRPAFIPVPGFMLKLIMGEFGDTLLHGQRVIPQRLLDAGFTFKHPEMLPALEHLLKQA</sequence>
<dbReference type="PANTHER" id="PTHR11092">
    <property type="entry name" value="SUGAR NUCLEOTIDE EPIMERASE RELATED"/>
    <property type="match status" value="1"/>
</dbReference>
<dbReference type="NCBIfam" id="TIGR01777">
    <property type="entry name" value="yfcH"/>
    <property type="match status" value="1"/>
</dbReference>
<dbReference type="Pfam" id="PF08338">
    <property type="entry name" value="DUF1731"/>
    <property type="match status" value="1"/>
</dbReference>
<dbReference type="CDD" id="cd05242">
    <property type="entry name" value="SDR_a8"/>
    <property type="match status" value="1"/>
</dbReference>
<dbReference type="InterPro" id="IPR010099">
    <property type="entry name" value="SDR39U1"/>
</dbReference>
<name>A0A1M6LAQ1_9BACT</name>
<dbReference type="InterPro" id="IPR036291">
    <property type="entry name" value="NAD(P)-bd_dom_sf"/>
</dbReference>
<dbReference type="Pfam" id="PF01370">
    <property type="entry name" value="Epimerase"/>
    <property type="match status" value="1"/>
</dbReference>
<gene>
    <name evidence="4" type="ORF">SAMN02745216_02082</name>
</gene>
<dbReference type="InterPro" id="IPR001509">
    <property type="entry name" value="Epimerase_deHydtase"/>
</dbReference>
<dbReference type="PANTHER" id="PTHR11092:SF0">
    <property type="entry name" value="EPIMERASE FAMILY PROTEIN SDR39U1"/>
    <property type="match status" value="1"/>
</dbReference>